<sequence>MKRLHLMLLALTTTMASAAAIAQVAPPPAPPAAPPAPPASPMQRVDANGDGVITRDEAAKFPRLAARFDQLDKNKDGKLTSDELPARHWRQDGQPPMDRQQWQQRMAEQRAECFDKADSNKDGKLSREEFDKIPQVCHPMGEHRQRPPMPDKAPPPPAPGK</sequence>
<protein>
    <submittedName>
        <fullName evidence="6">EF hand</fullName>
    </submittedName>
</protein>
<feature type="compositionally biased region" description="Pro residues" evidence="3">
    <location>
        <begin position="147"/>
        <end position="161"/>
    </location>
</feature>
<reference evidence="7" key="1">
    <citation type="submission" date="2016-11" db="EMBL/GenBank/DDBJ databases">
        <authorList>
            <person name="Varghese N."/>
            <person name="Submissions S."/>
        </authorList>
    </citation>
    <scope>NUCLEOTIDE SEQUENCE [LARGE SCALE GENOMIC DNA]</scope>
    <source>
        <strain evidence="7">DSM 14834</strain>
    </source>
</reference>
<dbReference type="SUPFAM" id="SSF47473">
    <property type="entry name" value="EF-hand"/>
    <property type="match status" value="1"/>
</dbReference>
<keyword evidence="2" id="KW-0677">Repeat</keyword>
<feature type="region of interest" description="Disordered" evidence="3">
    <location>
        <begin position="23"/>
        <end position="52"/>
    </location>
</feature>
<dbReference type="PANTHER" id="PTHR10827">
    <property type="entry name" value="RETICULOCALBIN"/>
    <property type="match status" value="1"/>
</dbReference>
<keyword evidence="1" id="KW-0479">Metal-binding</keyword>
<dbReference type="RefSeq" id="WP_072755941.1">
    <property type="nucleotide sequence ID" value="NZ_FQUK01000021.1"/>
</dbReference>
<dbReference type="InterPro" id="IPR002048">
    <property type="entry name" value="EF_hand_dom"/>
</dbReference>
<feature type="compositionally biased region" description="Pro residues" evidence="3">
    <location>
        <begin position="25"/>
        <end position="40"/>
    </location>
</feature>
<dbReference type="PANTHER" id="PTHR10827:SF98">
    <property type="entry name" value="45 KDA CALCIUM-BINDING PROTEIN"/>
    <property type="match status" value="1"/>
</dbReference>
<dbReference type="Pfam" id="PF13499">
    <property type="entry name" value="EF-hand_7"/>
    <property type="match status" value="1"/>
</dbReference>
<dbReference type="EMBL" id="FQUK01000021">
    <property type="protein sequence ID" value="SHE93436.1"/>
    <property type="molecule type" value="Genomic_DNA"/>
</dbReference>
<dbReference type="PROSITE" id="PS00018">
    <property type="entry name" value="EF_HAND_1"/>
    <property type="match status" value="2"/>
</dbReference>
<organism evidence="6 7">
    <name type="scientific">Thermomonas hydrothermalis</name>
    <dbReference type="NCBI Taxonomy" id="213588"/>
    <lineage>
        <taxon>Bacteria</taxon>
        <taxon>Pseudomonadati</taxon>
        <taxon>Pseudomonadota</taxon>
        <taxon>Gammaproteobacteria</taxon>
        <taxon>Lysobacterales</taxon>
        <taxon>Lysobacteraceae</taxon>
        <taxon>Thermomonas</taxon>
    </lineage>
</organism>
<dbReference type="InterPro" id="IPR011992">
    <property type="entry name" value="EF-hand-dom_pair"/>
</dbReference>
<keyword evidence="4" id="KW-0732">Signal</keyword>
<evidence type="ECO:0000313" key="7">
    <source>
        <dbReference type="Proteomes" id="UP000242857"/>
    </source>
</evidence>
<proteinExistence type="predicted"/>
<dbReference type="AlphaFoldDB" id="A0A1M4XJ68"/>
<evidence type="ECO:0000256" key="3">
    <source>
        <dbReference type="SAM" id="MobiDB-lite"/>
    </source>
</evidence>
<feature type="chain" id="PRO_5013222933" evidence="4">
    <location>
        <begin position="19"/>
        <end position="161"/>
    </location>
</feature>
<feature type="domain" description="EF-hand" evidence="5">
    <location>
        <begin position="105"/>
        <end position="140"/>
    </location>
</feature>
<accession>A0A1M4XJ68</accession>
<dbReference type="OrthoDB" id="6089795at2"/>
<dbReference type="STRING" id="213588.SAMN02745204_01445"/>
<gene>
    <name evidence="6" type="ORF">SAMN02745204_01445</name>
</gene>
<dbReference type="Pfam" id="PF13202">
    <property type="entry name" value="EF-hand_5"/>
    <property type="match status" value="1"/>
</dbReference>
<evidence type="ECO:0000259" key="5">
    <source>
        <dbReference type="PROSITE" id="PS50222"/>
    </source>
</evidence>
<evidence type="ECO:0000256" key="1">
    <source>
        <dbReference type="ARBA" id="ARBA00022723"/>
    </source>
</evidence>
<dbReference type="Gene3D" id="1.10.238.10">
    <property type="entry name" value="EF-hand"/>
    <property type="match status" value="2"/>
</dbReference>
<dbReference type="GO" id="GO:0005509">
    <property type="term" value="F:calcium ion binding"/>
    <property type="evidence" value="ECO:0007669"/>
    <property type="project" value="InterPro"/>
</dbReference>
<feature type="compositionally biased region" description="Basic and acidic residues" evidence="3">
    <location>
        <begin position="107"/>
        <end position="132"/>
    </location>
</feature>
<evidence type="ECO:0000313" key="6">
    <source>
        <dbReference type="EMBL" id="SHE93436.1"/>
    </source>
</evidence>
<dbReference type="Proteomes" id="UP000242857">
    <property type="component" value="Unassembled WGS sequence"/>
</dbReference>
<name>A0A1M4XJ68_9GAMM</name>
<evidence type="ECO:0000256" key="4">
    <source>
        <dbReference type="SAM" id="SignalP"/>
    </source>
</evidence>
<keyword evidence="7" id="KW-1185">Reference proteome</keyword>
<feature type="compositionally biased region" description="Basic and acidic residues" evidence="3">
    <location>
        <begin position="72"/>
        <end position="91"/>
    </location>
</feature>
<evidence type="ECO:0000256" key="2">
    <source>
        <dbReference type="ARBA" id="ARBA00022737"/>
    </source>
</evidence>
<dbReference type="PROSITE" id="PS50222">
    <property type="entry name" value="EF_HAND_2"/>
    <property type="match status" value="1"/>
</dbReference>
<feature type="region of interest" description="Disordered" evidence="3">
    <location>
        <begin position="72"/>
        <end position="161"/>
    </location>
</feature>
<feature type="signal peptide" evidence="4">
    <location>
        <begin position="1"/>
        <end position="18"/>
    </location>
</feature>
<dbReference type="InterPro" id="IPR018247">
    <property type="entry name" value="EF_Hand_1_Ca_BS"/>
</dbReference>